<dbReference type="AlphaFoldDB" id="A0A136A4T0"/>
<evidence type="ECO:0000256" key="1">
    <source>
        <dbReference type="ARBA" id="ARBA00001946"/>
    </source>
</evidence>
<dbReference type="EC" id="2.7.7.65" evidence="2"/>
<dbReference type="InterPro" id="IPR000160">
    <property type="entry name" value="GGDEF_dom"/>
</dbReference>
<dbReference type="PANTHER" id="PTHR45138:SF9">
    <property type="entry name" value="DIGUANYLATE CYCLASE DGCM-RELATED"/>
    <property type="match status" value="1"/>
</dbReference>
<keyword evidence="7" id="KW-1185">Reference proteome</keyword>
<organism evidence="6 7">
    <name type="scientific">Paraglaciecola hydrolytica</name>
    <dbReference type="NCBI Taxonomy" id="1799789"/>
    <lineage>
        <taxon>Bacteria</taxon>
        <taxon>Pseudomonadati</taxon>
        <taxon>Pseudomonadota</taxon>
        <taxon>Gammaproteobacteria</taxon>
        <taxon>Alteromonadales</taxon>
        <taxon>Alteromonadaceae</taxon>
        <taxon>Paraglaciecola</taxon>
    </lineage>
</organism>
<feature type="transmembrane region" description="Helical" evidence="4">
    <location>
        <begin position="139"/>
        <end position="159"/>
    </location>
</feature>
<evidence type="ECO:0000259" key="5">
    <source>
        <dbReference type="PROSITE" id="PS50887"/>
    </source>
</evidence>
<dbReference type="CDD" id="cd01949">
    <property type="entry name" value="GGDEF"/>
    <property type="match status" value="1"/>
</dbReference>
<dbReference type="Pfam" id="PF00990">
    <property type="entry name" value="GGDEF"/>
    <property type="match status" value="1"/>
</dbReference>
<dbReference type="STRING" id="1799789.AX660_09030"/>
<comment type="cofactor">
    <cofactor evidence="1">
        <name>Mg(2+)</name>
        <dbReference type="ChEBI" id="CHEBI:18420"/>
    </cofactor>
</comment>
<dbReference type="EMBL" id="LSNE01000003">
    <property type="protein sequence ID" value="KXI30130.1"/>
    <property type="molecule type" value="Genomic_DNA"/>
</dbReference>
<comment type="catalytic activity">
    <reaction evidence="3">
        <text>2 GTP = 3',3'-c-di-GMP + 2 diphosphate</text>
        <dbReference type="Rhea" id="RHEA:24898"/>
        <dbReference type="ChEBI" id="CHEBI:33019"/>
        <dbReference type="ChEBI" id="CHEBI:37565"/>
        <dbReference type="ChEBI" id="CHEBI:58805"/>
        <dbReference type="EC" id="2.7.7.65"/>
    </reaction>
</comment>
<feature type="transmembrane region" description="Helical" evidence="4">
    <location>
        <begin position="108"/>
        <end position="127"/>
    </location>
</feature>
<accession>A0A136A4T0</accession>
<feature type="transmembrane region" description="Helical" evidence="4">
    <location>
        <begin position="81"/>
        <end position="101"/>
    </location>
</feature>
<comment type="caution">
    <text evidence="6">The sequence shown here is derived from an EMBL/GenBank/DDBJ whole genome shotgun (WGS) entry which is preliminary data.</text>
</comment>
<reference evidence="7" key="1">
    <citation type="submission" date="2016-02" db="EMBL/GenBank/DDBJ databases">
        <authorList>
            <person name="Schultz-Johansen M."/>
            <person name="Glaring M.A."/>
            <person name="Bech P.K."/>
            <person name="Stougaard P."/>
        </authorList>
    </citation>
    <scope>NUCLEOTIDE SEQUENCE [LARGE SCALE GENOMIC DNA]</scope>
    <source>
        <strain evidence="7">S66</strain>
    </source>
</reference>
<keyword evidence="4" id="KW-0472">Membrane</keyword>
<name>A0A136A4T0_9ALTE</name>
<evidence type="ECO:0000256" key="3">
    <source>
        <dbReference type="ARBA" id="ARBA00034247"/>
    </source>
</evidence>
<gene>
    <name evidence="6" type="ORF">AX660_09030</name>
</gene>
<feature type="domain" description="GGDEF" evidence="5">
    <location>
        <begin position="205"/>
        <end position="333"/>
    </location>
</feature>
<dbReference type="PANTHER" id="PTHR45138">
    <property type="entry name" value="REGULATORY COMPONENTS OF SENSORY TRANSDUCTION SYSTEM"/>
    <property type="match status" value="1"/>
</dbReference>
<keyword evidence="4" id="KW-0812">Transmembrane</keyword>
<evidence type="ECO:0000256" key="2">
    <source>
        <dbReference type="ARBA" id="ARBA00012528"/>
    </source>
</evidence>
<dbReference type="NCBIfam" id="TIGR00254">
    <property type="entry name" value="GGDEF"/>
    <property type="match status" value="1"/>
</dbReference>
<sequence>MLIGIAVVALIWGLEEYFDVILPYDRYGYFITIIVAAFCLLLAHFLRRANTAKILLFFYMSLYLISLTILSFINSANSGDIYTFSSTLQWLPILYLVAFLFLSVKQAVISTIAIYALLVSLLILPYLGLLHVESAALKALSINITLSHAVYIFCMFGVIKLKQTQKESQLKALQMEQAANNDGLLGIGNRRLLEAELDSRVAKHTPFSLLLIDIDFFKSINDVHGHLVGDDTLREITQCMNANLRPQDMLGRWGGEEFLVIANGAKFDSALTLAERLRTAVESHSFSTVGKVTVSIGVSQFKPDKPLSQTFAEADKALYQAKNAGRNQVVAAA</sequence>
<feature type="transmembrane region" description="Helical" evidence="4">
    <location>
        <begin position="29"/>
        <end position="47"/>
    </location>
</feature>
<evidence type="ECO:0000313" key="7">
    <source>
        <dbReference type="Proteomes" id="UP000070299"/>
    </source>
</evidence>
<dbReference type="Gene3D" id="3.30.70.270">
    <property type="match status" value="1"/>
</dbReference>
<dbReference type="GO" id="GO:0043709">
    <property type="term" value="P:cell adhesion involved in single-species biofilm formation"/>
    <property type="evidence" value="ECO:0007669"/>
    <property type="project" value="TreeGrafter"/>
</dbReference>
<keyword evidence="4" id="KW-1133">Transmembrane helix</keyword>
<dbReference type="PROSITE" id="PS50887">
    <property type="entry name" value="GGDEF"/>
    <property type="match status" value="1"/>
</dbReference>
<dbReference type="FunFam" id="3.30.70.270:FF:000001">
    <property type="entry name" value="Diguanylate cyclase domain protein"/>
    <property type="match status" value="1"/>
</dbReference>
<evidence type="ECO:0000256" key="4">
    <source>
        <dbReference type="SAM" id="Phobius"/>
    </source>
</evidence>
<proteinExistence type="predicted"/>
<feature type="transmembrane region" description="Helical" evidence="4">
    <location>
        <begin position="54"/>
        <end position="75"/>
    </location>
</feature>
<dbReference type="GO" id="GO:0005886">
    <property type="term" value="C:plasma membrane"/>
    <property type="evidence" value="ECO:0007669"/>
    <property type="project" value="TreeGrafter"/>
</dbReference>
<dbReference type="Proteomes" id="UP000070299">
    <property type="component" value="Unassembled WGS sequence"/>
</dbReference>
<dbReference type="SUPFAM" id="SSF55073">
    <property type="entry name" value="Nucleotide cyclase"/>
    <property type="match status" value="1"/>
</dbReference>
<dbReference type="InterPro" id="IPR050469">
    <property type="entry name" value="Diguanylate_Cyclase"/>
</dbReference>
<dbReference type="InterPro" id="IPR043128">
    <property type="entry name" value="Rev_trsase/Diguanyl_cyclase"/>
</dbReference>
<evidence type="ECO:0000313" key="6">
    <source>
        <dbReference type="EMBL" id="KXI30130.1"/>
    </source>
</evidence>
<dbReference type="SMART" id="SM00267">
    <property type="entry name" value="GGDEF"/>
    <property type="match status" value="1"/>
</dbReference>
<dbReference type="InterPro" id="IPR029787">
    <property type="entry name" value="Nucleotide_cyclase"/>
</dbReference>
<dbReference type="GO" id="GO:0052621">
    <property type="term" value="F:diguanylate cyclase activity"/>
    <property type="evidence" value="ECO:0007669"/>
    <property type="project" value="UniProtKB-EC"/>
</dbReference>
<protein>
    <recommendedName>
        <fullName evidence="2">diguanylate cyclase</fullName>
        <ecNumber evidence="2">2.7.7.65</ecNumber>
    </recommendedName>
</protein>
<dbReference type="GO" id="GO:1902201">
    <property type="term" value="P:negative regulation of bacterial-type flagellum-dependent cell motility"/>
    <property type="evidence" value="ECO:0007669"/>
    <property type="project" value="TreeGrafter"/>
</dbReference>